<dbReference type="EMBL" id="LOPU01000030">
    <property type="protein sequence ID" value="KTG08710.1"/>
    <property type="molecule type" value="Genomic_DNA"/>
</dbReference>
<evidence type="ECO:0000256" key="1">
    <source>
        <dbReference type="SAM" id="MobiDB-lite"/>
    </source>
</evidence>
<dbReference type="AlphaFoldDB" id="A0A0W1R5L8"/>
<dbReference type="OrthoDB" id="157285at2157"/>
<keyword evidence="2" id="KW-1133">Transmembrane helix</keyword>
<reference evidence="3 4" key="1">
    <citation type="submission" date="2015-12" db="EMBL/GenBank/DDBJ databases">
        <title>Haloprofundus marisrubri gen. nov., sp. nov., an extremely halophilic archaeon isolated from the Discovery deep brine-seawater interface in the Red Sea.</title>
        <authorList>
            <person name="Zhang G."/>
            <person name="Stingl U."/>
            <person name="Rashid M."/>
        </authorList>
    </citation>
    <scope>NUCLEOTIDE SEQUENCE [LARGE SCALE GENOMIC DNA]</scope>
    <source>
        <strain evidence="3 4">SB9</strain>
    </source>
</reference>
<keyword evidence="2" id="KW-0812">Transmembrane</keyword>
<dbReference type="RefSeq" id="WP_058582994.1">
    <property type="nucleotide sequence ID" value="NZ_LOPU01000030.1"/>
</dbReference>
<sequence length="67" mass="8193">MVNELGLLYIGMVTLLFFFWAYGIVSFVLDLKNIIIPKGRQFLRGRRRIKEQKQQDEEREERERQLY</sequence>
<organism evidence="3 4">
    <name type="scientific">Haloprofundus marisrubri</name>
    <dbReference type="NCBI Taxonomy" id="1514971"/>
    <lineage>
        <taxon>Archaea</taxon>
        <taxon>Methanobacteriati</taxon>
        <taxon>Methanobacteriota</taxon>
        <taxon>Stenosarchaea group</taxon>
        <taxon>Halobacteria</taxon>
        <taxon>Halobacteriales</taxon>
        <taxon>Haloferacaceae</taxon>
        <taxon>Haloprofundus</taxon>
    </lineage>
</organism>
<keyword evidence="2" id="KW-0472">Membrane</keyword>
<comment type="caution">
    <text evidence="3">The sequence shown here is derived from an EMBL/GenBank/DDBJ whole genome shotgun (WGS) entry which is preliminary data.</text>
</comment>
<gene>
    <name evidence="3" type="ORF">AUR64_18780</name>
</gene>
<protein>
    <submittedName>
        <fullName evidence="3">Uncharacterized protein</fullName>
    </submittedName>
</protein>
<dbReference type="Proteomes" id="UP000054387">
    <property type="component" value="Unassembled WGS sequence"/>
</dbReference>
<evidence type="ECO:0000313" key="4">
    <source>
        <dbReference type="Proteomes" id="UP000054387"/>
    </source>
</evidence>
<feature type="transmembrane region" description="Helical" evidence="2">
    <location>
        <begin position="6"/>
        <end position="29"/>
    </location>
</feature>
<evidence type="ECO:0000256" key="2">
    <source>
        <dbReference type="SAM" id="Phobius"/>
    </source>
</evidence>
<accession>A0A0W1R5L8</accession>
<feature type="compositionally biased region" description="Basic and acidic residues" evidence="1">
    <location>
        <begin position="51"/>
        <end position="67"/>
    </location>
</feature>
<name>A0A0W1R5L8_9EURY</name>
<feature type="region of interest" description="Disordered" evidence="1">
    <location>
        <begin position="48"/>
        <end position="67"/>
    </location>
</feature>
<dbReference type="STRING" id="1514971.AUR64_18780"/>
<dbReference type="Pfam" id="PF26027">
    <property type="entry name" value="DUF8005"/>
    <property type="match status" value="1"/>
</dbReference>
<dbReference type="InterPro" id="IPR058318">
    <property type="entry name" value="DUF8005"/>
</dbReference>
<proteinExistence type="predicted"/>
<keyword evidence="4" id="KW-1185">Reference proteome</keyword>
<evidence type="ECO:0000313" key="3">
    <source>
        <dbReference type="EMBL" id="KTG08710.1"/>
    </source>
</evidence>